<keyword evidence="6 12" id="KW-0028">Amino-acid biosynthesis</keyword>
<dbReference type="GO" id="GO:0009089">
    <property type="term" value="P:lysine biosynthetic process via diaminopimelate"/>
    <property type="evidence" value="ECO:0007669"/>
    <property type="project" value="UniProtKB-UniRule"/>
</dbReference>
<dbReference type="InterPro" id="IPR020625">
    <property type="entry name" value="Schiff_base-form_aldolases_AS"/>
</dbReference>
<evidence type="ECO:0000256" key="14">
    <source>
        <dbReference type="PIRSR" id="PIRSR001365-1"/>
    </source>
</evidence>
<feature type="site" description="Part of a proton relay during catalysis" evidence="12">
    <location>
        <position position="115"/>
    </location>
</feature>
<dbReference type="Pfam" id="PF00701">
    <property type="entry name" value="DHDPS"/>
    <property type="match status" value="1"/>
</dbReference>
<dbReference type="SMART" id="SM01130">
    <property type="entry name" value="DHDPS"/>
    <property type="match status" value="1"/>
</dbReference>
<evidence type="ECO:0000256" key="5">
    <source>
        <dbReference type="ARBA" id="ARBA00022490"/>
    </source>
</evidence>
<feature type="site" description="Part of a proton relay during catalysis" evidence="12">
    <location>
        <position position="49"/>
    </location>
</feature>
<evidence type="ECO:0000256" key="3">
    <source>
        <dbReference type="ARBA" id="ARBA00007592"/>
    </source>
</evidence>
<comment type="caution">
    <text evidence="16">The sequence shown here is derived from an EMBL/GenBank/DDBJ whole genome shotgun (WGS) entry which is preliminary data.</text>
</comment>
<keyword evidence="7 12" id="KW-0220">Diaminopimelate biosynthesis</keyword>
<evidence type="ECO:0000256" key="6">
    <source>
        <dbReference type="ARBA" id="ARBA00022605"/>
    </source>
</evidence>
<dbReference type="EMBL" id="LBIA02000001">
    <property type="protein sequence ID" value="TKT71842.1"/>
    <property type="molecule type" value="Genomic_DNA"/>
</dbReference>
<comment type="caution">
    <text evidence="12">Was originally thought to be a dihydrodipicolinate synthase (DHDPS), catalyzing the condensation of (S)-aspartate-beta-semialdehyde [(S)-ASA] and pyruvate to dihydrodipicolinate (DHDP). However, it was shown in E.coli that the product of the enzymatic reaction is not dihydrodipicolinate but in fact (4S)-4-hydroxy-2,3,4,5-tetrahydro-(2S)-dipicolinic acid (HTPA), and that the consecutive dehydration reaction leading to DHDP is not spontaneous but catalyzed by DapB.</text>
</comment>
<evidence type="ECO:0000313" key="16">
    <source>
        <dbReference type="EMBL" id="TKT71842.1"/>
    </source>
</evidence>
<dbReference type="PROSITE" id="PS00666">
    <property type="entry name" value="DHDPS_2"/>
    <property type="match status" value="1"/>
</dbReference>
<dbReference type="PANTHER" id="PTHR12128">
    <property type="entry name" value="DIHYDRODIPICOLINATE SYNTHASE"/>
    <property type="match status" value="1"/>
</dbReference>
<evidence type="ECO:0000256" key="12">
    <source>
        <dbReference type="HAMAP-Rule" id="MF_00418"/>
    </source>
</evidence>
<dbReference type="PRINTS" id="PR00146">
    <property type="entry name" value="DHPICSNTHASE"/>
</dbReference>
<dbReference type="PANTHER" id="PTHR12128:SF66">
    <property type="entry name" value="4-HYDROXY-2-OXOGLUTARATE ALDOLASE, MITOCHONDRIAL"/>
    <property type="match status" value="1"/>
</dbReference>
<feature type="active site" description="Proton donor/acceptor" evidence="12 14">
    <location>
        <position position="141"/>
    </location>
</feature>
<feature type="binding site" evidence="12 15">
    <location>
        <position position="50"/>
    </location>
    <ligand>
        <name>pyruvate</name>
        <dbReference type="ChEBI" id="CHEBI:15361"/>
    </ligand>
</feature>
<comment type="subunit">
    <text evidence="12">Homotetramer; dimer of dimers.</text>
</comment>
<keyword evidence="17" id="KW-1185">Reference proteome</keyword>
<evidence type="ECO:0000256" key="15">
    <source>
        <dbReference type="PIRSR" id="PIRSR001365-2"/>
    </source>
</evidence>
<comment type="catalytic activity">
    <reaction evidence="11 12">
        <text>L-aspartate 4-semialdehyde + pyruvate = (2S,4S)-4-hydroxy-2,3,4,5-tetrahydrodipicolinate + H2O + H(+)</text>
        <dbReference type="Rhea" id="RHEA:34171"/>
        <dbReference type="ChEBI" id="CHEBI:15361"/>
        <dbReference type="ChEBI" id="CHEBI:15377"/>
        <dbReference type="ChEBI" id="CHEBI:15378"/>
        <dbReference type="ChEBI" id="CHEBI:67139"/>
        <dbReference type="ChEBI" id="CHEBI:537519"/>
        <dbReference type="EC" id="4.3.3.7"/>
    </reaction>
</comment>
<dbReference type="EC" id="4.3.3.7" evidence="4 12"/>
<feature type="active site" description="Schiff-base intermediate with substrate" evidence="12 14">
    <location>
        <position position="169"/>
    </location>
</feature>
<dbReference type="UniPathway" id="UPA00034">
    <property type="reaction ID" value="UER00017"/>
</dbReference>
<dbReference type="CDD" id="cd00950">
    <property type="entry name" value="DHDPS"/>
    <property type="match status" value="1"/>
</dbReference>
<dbReference type="Gene3D" id="3.20.20.70">
    <property type="entry name" value="Aldolase class I"/>
    <property type="match status" value="1"/>
</dbReference>
<dbReference type="HAMAP" id="MF_00418">
    <property type="entry name" value="DapA"/>
    <property type="match status" value="1"/>
</dbReference>
<evidence type="ECO:0000256" key="11">
    <source>
        <dbReference type="ARBA" id="ARBA00047836"/>
    </source>
</evidence>
<dbReference type="AlphaFoldDB" id="A0A4U6BND2"/>
<evidence type="ECO:0000256" key="4">
    <source>
        <dbReference type="ARBA" id="ARBA00012086"/>
    </source>
</evidence>
<evidence type="ECO:0000256" key="8">
    <source>
        <dbReference type="ARBA" id="ARBA00023154"/>
    </source>
</evidence>
<gene>
    <name evidence="12" type="primary">dapA</name>
    <name evidence="16" type="ORF">YH63_010670</name>
</gene>
<dbReference type="PIRSF" id="PIRSF001365">
    <property type="entry name" value="DHDPS"/>
    <property type="match status" value="1"/>
</dbReference>
<dbReference type="STRING" id="211460.YH63_08320"/>
<dbReference type="InterPro" id="IPR005263">
    <property type="entry name" value="DapA"/>
</dbReference>
<dbReference type="RefSeq" id="WP_046827629.1">
    <property type="nucleotide sequence ID" value="NZ_LBIA02000001.1"/>
</dbReference>
<dbReference type="InterPro" id="IPR002220">
    <property type="entry name" value="DapA-like"/>
</dbReference>
<keyword evidence="9 12" id="KW-0456">Lyase</keyword>
<evidence type="ECO:0000256" key="7">
    <source>
        <dbReference type="ARBA" id="ARBA00022915"/>
    </source>
</evidence>
<keyword evidence="5 12" id="KW-0963">Cytoplasm</keyword>
<evidence type="ECO:0000256" key="10">
    <source>
        <dbReference type="ARBA" id="ARBA00023270"/>
    </source>
</evidence>
<organism evidence="16 17">
    <name type="scientific">Afipia massiliensis</name>
    <dbReference type="NCBI Taxonomy" id="211460"/>
    <lineage>
        <taxon>Bacteria</taxon>
        <taxon>Pseudomonadati</taxon>
        <taxon>Pseudomonadota</taxon>
        <taxon>Alphaproteobacteria</taxon>
        <taxon>Hyphomicrobiales</taxon>
        <taxon>Nitrobacteraceae</taxon>
        <taxon>Afipia</taxon>
    </lineage>
</organism>
<accession>A0A4U6BND2</accession>
<dbReference type="InterPro" id="IPR013785">
    <property type="entry name" value="Aldolase_TIM"/>
</dbReference>
<comment type="pathway">
    <text evidence="2 12">Amino-acid biosynthesis; L-lysine biosynthesis via DAP pathway; (S)-tetrahydrodipicolinate from L-aspartate: step 3/4.</text>
</comment>
<sequence length="311" mass="33898">MTNLRSRLHGLWLPLVTPFHDGELDDASLRRLVRHYAALPVNGMILTATTGEGLTLAPQETARLVAIVRDELTSSGKDLPVCLGLSGSDTRALLDTLRRTAAWPIDGYLISCPYYSRPTQDGMIRHFRALADQAAHPVLIYNIPYRTGVNLGNEAMLQLADHHNIVGLKDCCADRAQFIELLRRRPARFAVLTGEDAQTWDALADGADGAILASAHIETGAFASVVKLLAAGDRDGALIHWRTISDLTKLLFSEPSPAPIKYWLWRTGLIDSPELRLPMTEVSSELAARLDRDIAARTSATAPAPAGAHCQ</sequence>
<evidence type="ECO:0000256" key="13">
    <source>
        <dbReference type="PIRNR" id="PIRNR001365"/>
    </source>
</evidence>
<evidence type="ECO:0000313" key="17">
    <source>
        <dbReference type="Proteomes" id="UP000034832"/>
    </source>
</evidence>
<proteinExistence type="inferred from homology"/>
<dbReference type="NCBIfam" id="TIGR00674">
    <property type="entry name" value="dapA"/>
    <property type="match status" value="1"/>
</dbReference>
<dbReference type="GO" id="GO:0019877">
    <property type="term" value="P:diaminopimelate biosynthetic process"/>
    <property type="evidence" value="ECO:0007669"/>
    <property type="project" value="UniProtKB-UniRule"/>
</dbReference>
<dbReference type="SUPFAM" id="SSF51569">
    <property type="entry name" value="Aldolase"/>
    <property type="match status" value="1"/>
</dbReference>
<dbReference type="GO" id="GO:0005737">
    <property type="term" value="C:cytoplasm"/>
    <property type="evidence" value="ECO:0007669"/>
    <property type="project" value="UniProtKB-SubCell"/>
</dbReference>
<comment type="subcellular location">
    <subcellularLocation>
        <location evidence="12">Cytoplasm</location>
    </subcellularLocation>
</comment>
<evidence type="ECO:0000256" key="1">
    <source>
        <dbReference type="ARBA" id="ARBA00003294"/>
    </source>
</evidence>
<reference evidence="16" key="1">
    <citation type="submission" date="2019-04" db="EMBL/GenBank/DDBJ databases">
        <title>Whole genome sequencing of cave bacteria.</title>
        <authorList>
            <person name="Gan H.M."/>
            <person name="Barton H."/>
            <person name="Savka M.A."/>
        </authorList>
    </citation>
    <scope>NUCLEOTIDE SEQUENCE [LARGE SCALE GENOMIC DNA]</scope>
    <source>
        <strain evidence="16">LC387</strain>
    </source>
</reference>
<keyword evidence="10 12" id="KW-0704">Schiff base</keyword>
<comment type="similarity">
    <text evidence="3 12 13">Belongs to the DapA family.</text>
</comment>
<dbReference type="Proteomes" id="UP000034832">
    <property type="component" value="Unassembled WGS sequence"/>
</dbReference>
<protein>
    <recommendedName>
        <fullName evidence="4 12">4-hydroxy-tetrahydrodipicolinate synthase</fullName>
        <shortName evidence="12">HTPA synthase</shortName>
        <ecNumber evidence="4 12">4.3.3.7</ecNumber>
    </recommendedName>
</protein>
<dbReference type="GO" id="GO:0008840">
    <property type="term" value="F:4-hydroxy-tetrahydrodipicolinate synthase activity"/>
    <property type="evidence" value="ECO:0007669"/>
    <property type="project" value="UniProtKB-UniRule"/>
</dbReference>
<feature type="binding site" evidence="12 15">
    <location>
        <position position="211"/>
    </location>
    <ligand>
        <name>pyruvate</name>
        <dbReference type="ChEBI" id="CHEBI:15361"/>
    </ligand>
</feature>
<keyword evidence="8 12" id="KW-0457">Lysine biosynthesis</keyword>
<name>A0A4U6BND2_9BRAD</name>
<evidence type="ECO:0000256" key="2">
    <source>
        <dbReference type="ARBA" id="ARBA00005120"/>
    </source>
</evidence>
<comment type="function">
    <text evidence="1 12">Catalyzes the condensation of (S)-aspartate-beta-semialdehyde [(S)-ASA] and pyruvate to 4-hydroxy-tetrahydrodipicolinate (HTPA).</text>
</comment>
<dbReference type="OrthoDB" id="9782828at2"/>
<evidence type="ECO:0000256" key="9">
    <source>
        <dbReference type="ARBA" id="ARBA00023239"/>
    </source>
</evidence>